<feature type="domain" description="Histidine kinase" evidence="16">
    <location>
        <begin position="257"/>
        <end position="464"/>
    </location>
</feature>
<evidence type="ECO:0000256" key="10">
    <source>
        <dbReference type="ARBA" id="ARBA00022840"/>
    </source>
</evidence>
<feature type="transmembrane region" description="Helical" evidence="15">
    <location>
        <begin position="166"/>
        <end position="193"/>
    </location>
</feature>
<evidence type="ECO:0000256" key="8">
    <source>
        <dbReference type="ARBA" id="ARBA00022741"/>
    </source>
</evidence>
<dbReference type="InterPro" id="IPR050398">
    <property type="entry name" value="HssS/ArlS-like"/>
</dbReference>
<evidence type="ECO:0000256" key="9">
    <source>
        <dbReference type="ARBA" id="ARBA00022777"/>
    </source>
</evidence>
<feature type="region of interest" description="Disordered" evidence="14">
    <location>
        <begin position="140"/>
        <end position="163"/>
    </location>
</feature>
<dbReference type="RefSeq" id="WP_257511126.1">
    <property type="nucleotide sequence ID" value="NZ_JANKHG010000014.1"/>
</dbReference>
<dbReference type="InterPro" id="IPR003660">
    <property type="entry name" value="HAMP_dom"/>
</dbReference>
<dbReference type="SMART" id="SM00388">
    <property type="entry name" value="HisKA"/>
    <property type="match status" value="1"/>
</dbReference>
<accession>A0ABT1XF47</accession>
<keyword evidence="5" id="KW-0597">Phosphoprotein</keyword>
<proteinExistence type="predicted"/>
<comment type="subcellular location">
    <subcellularLocation>
        <location evidence="2">Cell membrane</location>
        <topology evidence="2">Multi-pass membrane protein</topology>
    </subcellularLocation>
</comment>
<evidence type="ECO:0000313" key="19">
    <source>
        <dbReference type="Proteomes" id="UP001165267"/>
    </source>
</evidence>
<keyword evidence="6" id="KW-0808">Transferase</keyword>
<dbReference type="SMART" id="SM00304">
    <property type="entry name" value="HAMP"/>
    <property type="match status" value="1"/>
</dbReference>
<evidence type="ECO:0000256" key="7">
    <source>
        <dbReference type="ARBA" id="ARBA00022692"/>
    </source>
</evidence>
<evidence type="ECO:0000259" key="17">
    <source>
        <dbReference type="PROSITE" id="PS50885"/>
    </source>
</evidence>
<dbReference type="SUPFAM" id="SSF158472">
    <property type="entry name" value="HAMP domain-like"/>
    <property type="match status" value="1"/>
</dbReference>
<evidence type="ECO:0000256" key="4">
    <source>
        <dbReference type="ARBA" id="ARBA00022475"/>
    </source>
</evidence>
<dbReference type="Pfam" id="PF02518">
    <property type="entry name" value="HATPase_c"/>
    <property type="match status" value="1"/>
</dbReference>
<evidence type="ECO:0000256" key="12">
    <source>
        <dbReference type="ARBA" id="ARBA00023012"/>
    </source>
</evidence>
<dbReference type="PRINTS" id="PR00344">
    <property type="entry name" value="BCTRLSENSOR"/>
</dbReference>
<evidence type="ECO:0000256" key="5">
    <source>
        <dbReference type="ARBA" id="ARBA00022553"/>
    </source>
</evidence>
<dbReference type="PANTHER" id="PTHR45528:SF1">
    <property type="entry name" value="SENSOR HISTIDINE KINASE CPXA"/>
    <property type="match status" value="1"/>
</dbReference>
<evidence type="ECO:0000256" key="14">
    <source>
        <dbReference type="SAM" id="MobiDB-lite"/>
    </source>
</evidence>
<dbReference type="CDD" id="cd06225">
    <property type="entry name" value="HAMP"/>
    <property type="match status" value="1"/>
</dbReference>
<reference evidence="18" key="1">
    <citation type="submission" date="2022-07" db="EMBL/GenBank/DDBJ databases">
        <authorList>
            <person name="Xamxidin M."/>
        </authorList>
    </citation>
    <scope>NUCLEOTIDE SEQUENCE</scope>
    <source>
        <strain evidence="18">YS8-69</strain>
    </source>
</reference>
<evidence type="ECO:0000259" key="16">
    <source>
        <dbReference type="PROSITE" id="PS50109"/>
    </source>
</evidence>
<organism evidence="18 19">
    <name type="scientific">Limnobacter parvus</name>
    <dbReference type="NCBI Taxonomy" id="2939690"/>
    <lineage>
        <taxon>Bacteria</taxon>
        <taxon>Pseudomonadati</taxon>
        <taxon>Pseudomonadota</taxon>
        <taxon>Betaproteobacteria</taxon>
        <taxon>Burkholderiales</taxon>
        <taxon>Burkholderiaceae</taxon>
        <taxon>Limnobacter</taxon>
    </lineage>
</organism>
<dbReference type="Pfam" id="PF00512">
    <property type="entry name" value="HisKA"/>
    <property type="match status" value="1"/>
</dbReference>
<evidence type="ECO:0000256" key="2">
    <source>
        <dbReference type="ARBA" id="ARBA00004651"/>
    </source>
</evidence>
<dbReference type="InterPro" id="IPR003661">
    <property type="entry name" value="HisK_dim/P_dom"/>
</dbReference>
<keyword evidence="11 15" id="KW-1133">Transmembrane helix</keyword>
<dbReference type="EC" id="2.7.13.3" evidence="3"/>
<dbReference type="Pfam" id="PF00672">
    <property type="entry name" value="HAMP"/>
    <property type="match status" value="1"/>
</dbReference>
<comment type="catalytic activity">
    <reaction evidence="1">
        <text>ATP + protein L-histidine = ADP + protein N-phospho-L-histidine.</text>
        <dbReference type="EC" id="2.7.13.3"/>
    </reaction>
</comment>
<evidence type="ECO:0000256" key="6">
    <source>
        <dbReference type="ARBA" id="ARBA00022679"/>
    </source>
</evidence>
<keyword evidence="7 15" id="KW-0812">Transmembrane</keyword>
<dbReference type="SMART" id="SM00387">
    <property type="entry name" value="HATPase_c"/>
    <property type="match status" value="1"/>
</dbReference>
<keyword evidence="4" id="KW-1003">Cell membrane</keyword>
<dbReference type="Proteomes" id="UP001165267">
    <property type="component" value="Unassembled WGS sequence"/>
</dbReference>
<dbReference type="InterPro" id="IPR036097">
    <property type="entry name" value="HisK_dim/P_sf"/>
</dbReference>
<dbReference type="InterPro" id="IPR004358">
    <property type="entry name" value="Sig_transdc_His_kin-like_C"/>
</dbReference>
<keyword evidence="8" id="KW-0547">Nucleotide-binding</keyword>
<sequence length="464" mass="51409">MGKLFWKFFFGFWLCLIAAAVATGTALYLMREKPASSDIAEGPRAQFMLETIQEVLEGKGPDSLRELLDRNRQRTGNAVPVFAVSSQGKEILNRDVPENIQQRINDLFAGLEQPEQGILMVTALDQSQWMLFIPRNRRAPETAADHTDENNAPSERRRSRESMDSALPTIPGAGFFAAFLASLLFAGVLAYTFSRPLNTLKNAFREAGKGRLGVRISGKGKANKKRNDEIGELLSGFDHMAEEIETRIEQQKVLLHDVSHELRSPLARLNLAVGLARQNPAQLDSSLSRIETEAERLDNLIGQLLNLSRLDAQQNSGSIQEYNVIELLLAVVEDAQFEAEQQGRQVEFNCTAKQWKIRCDAESLQGAFDNIIRNAIKHTPENTAVNVKCSIRNNTLVIQIEDQGPGVPAELLPKLFTPFFKHGEHSGHGLGLAIAKKSVQRSNGKLTAQNGAQSGLLVQIELPR</sequence>
<evidence type="ECO:0000256" key="1">
    <source>
        <dbReference type="ARBA" id="ARBA00000085"/>
    </source>
</evidence>
<gene>
    <name evidence="18" type="ORF">NSP04_04475</name>
</gene>
<keyword evidence="12" id="KW-0902">Two-component regulatory system</keyword>
<name>A0ABT1XF47_9BURK</name>
<feature type="domain" description="HAMP" evidence="17">
    <location>
        <begin position="191"/>
        <end position="249"/>
    </location>
</feature>
<evidence type="ECO:0000256" key="3">
    <source>
        <dbReference type="ARBA" id="ARBA00012438"/>
    </source>
</evidence>
<dbReference type="SUPFAM" id="SSF55874">
    <property type="entry name" value="ATPase domain of HSP90 chaperone/DNA topoisomerase II/histidine kinase"/>
    <property type="match status" value="1"/>
</dbReference>
<evidence type="ECO:0000256" key="11">
    <source>
        <dbReference type="ARBA" id="ARBA00022989"/>
    </source>
</evidence>
<evidence type="ECO:0000256" key="15">
    <source>
        <dbReference type="SAM" id="Phobius"/>
    </source>
</evidence>
<comment type="caution">
    <text evidence="18">The sequence shown here is derived from an EMBL/GenBank/DDBJ whole genome shotgun (WGS) entry which is preliminary data.</text>
</comment>
<dbReference type="CDD" id="cd00082">
    <property type="entry name" value="HisKA"/>
    <property type="match status" value="1"/>
</dbReference>
<feature type="transmembrane region" description="Helical" evidence="15">
    <location>
        <begin position="6"/>
        <end position="29"/>
    </location>
</feature>
<dbReference type="PROSITE" id="PS50885">
    <property type="entry name" value="HAMP"/>
    <property type="match status" value="1"/>
</dbReference>
<dbReference type="PROSITE" id="PS50109">
    <property type="entry name" value="HIS_KIN"/>
    <property type="match status" value="1"/>
</dbReference>
<dbReference type="Gene3D" id="6.10.340.10">
    <property type="match status" value="1"/>
</dbReference>
<dbReference type="InterPro" id="IPR005467">
    <property type="entry name" value="His_kinase_dom"/>
</dbReference>
<keyword evidence="10 18" id="KW-0067">ATP-binding</keyword>
<evidence type="ECO:0000313" key="18">
    <source>
        <dbReference type="EMBL" id="MCR2745898.1"/>
    </source>
</evidence>
<dbReference type="InterPro" id="IPR003594">
    <property type="entry name" value="HATPase_dom"/>
</dbReference>
<dbReference type="InterPro" id="IPR036890">
    <property type="entry name" value="HATPase_C_sf"/>
</dbReference>
<keyword evidence="9" id="KW-0418">Kinase</keyword>
<dbReference type="PANTHER" id="PTHR45528">
    <property type="entry name" value="SENSOR HISTIDINE KINASE CPXA"/>
    <property type="match status" value="1"/>
</dbReference>
<dbReference type="Gene3D" id="1.10.287.130">
    <property type="match status" value="1"/>
</dbReference>
<dbReference type="EMBL" id="JANKHG010000014">
    <property type="protein sequence ID" value="MCR2745898.1"/>
    <property type="molecule type" value="Genomic_DNA"/>
</dbReference>
<dbReference type="CDD" id="cd00075">
    <property type="entry name" value="HATPase"/>
    <property type="match status" value="1"/>
</dbReference>
<keyword evidence="13 15" id="KW-0472">Membrane</keyword>
<protein>
    <recommendedName>
        <fullName evidence="3">histidine kinase</fullName>
        <ecNumber evidence="3">2.7.13.3</ecNumber>
    </recommendedName>
</protein>
<keyword evidence="19" id="KW-1185">Reference proteome</keyword>
<dbReference type="GO" id="GO:0005524">
    <property type="term" value="F:ATP binding"/>
    <property type="evidence" value="ECO:0007669"/>
    <property type="project" value="UniProtKB-KW"/>
</dbReference>
<dbReference type="Gene3D" id="3.30.565.10">
    <property type="entry name" value="Histidine kinase-like ATPase, C-terminal domain"/>
    <property type="match status" value="1"/>
</dbReference>
<evidence type="ECO:0000256" key="13">
    <source>
        <dbReference type="ARBA" id="ARBA00023136"/>
    </source>
</evidence>
<dbReference type="SUPFAM" id="SSF47384">
    <property type="entry name" value="Homodimeric domain of signal transducing histidine kinase"/>
    <property type="match status" value="1"/>
</dbReference>